<dbReference type="Proteomes" id="UP000251960">
    <property type="component" value="Chromosome 7"/>
</dbReference>
<dbReference type="GO" id="GO:0008233">
    <property type="term" value="F:peptidase activity"/>
    <property type="evidence" value="ECO:0007669"/>
    <property type="project" value="UniProtKB-KW"/>
</dbReference>
<dbReference type="EMBL" id="NCVQ01000008">
    <property type="protein sequence ID" value="PWZ13658.1"/>
    <property type="molecule type" value="Genomic_DNA"/>
</dbReference>
<gene>
    <name evidence="2" type="primary">APF1_3</name>
    <name evidence="2" type="ORF">Zm00014a_030966</name>
</gene>
<dbReference type="SUPFAM" id="SSF50630">
    <property type="entry name" value="Acid proteases"/>
    <property type="match status" value="1"/>
</dbReference>
<comment type="caution">
    <text evidence="2">The sequence shown here is derived from an EMBL/GenBank/DDBJ whole genome shotgun (WGS) entry which is preliminary data.</text>
</comment>
<dbReference type="AlphaFoldDB" id="A0A3L6DZG0"/>
<feature type="region of interest" description="Disordered" evidence="1">
    <location>
        <begin position="480"/>
        <end position="508"/>
    </location>
</feature>
<keyword evidence="2" id="KW-0378">Hydrolase</keyword>
<dbReference type="GO" id="GO:0006508">
    <property type="term" value="P:proteolysis"/>
    <property type="evidence" value="ECO:0007669"/>
    <property type="project" value="UniProtKB-KW"/>
</dbReference>
<dbReference type="InterPro" id="IPR035925">
    <property type="entry name" value="BSD_dom_sf"/>
</dbReference>
<accession>A0A3L6DZG0</accession>
<protein>
    <submittedName>
        <fullName evidence="2">Aspartyl protease family protein 1</fullName>
    </submittedName>
</protein>
<feature type="compositionally biased region" description="Polar residues" evidence="1">
    <location>
        <begin position="487"/>
        <end position="505"/>
    </location>
</feature>
<keyword evidence="2" id="KW-0645">Protease</keyword>
<evidence type="ECO:0000313" key="2">
    <source>
        <dbReference type="EMBL" id="PWZ13658.1"/>
    </source>
</evidence>
<feature type="region of interest" description="Disordered" evidence="1">
    <location>
        <begin position="106"/>
        <end position="133"/>
    </location>
</feature>
<dbReference type="InterPro" id="IPR021109">
    <property type="entry name" value="Peptidase_aspartic_dom_sf"/>
</dbReference>
<feature type="compositionally biased region" description="Low complexity" evidence="1">
    <location>
        <begin position="1"/>
        <end position="10"/>
    </location>
</feature>
<proteinExistence type="predicted"/>
<reference evidence="2 3" key="1">
    <citation type="journal article" date="2018" name="Nat. Genet.">
        <title>Extensive intraspecific gene order and gene structural variations between Mo17 and other maize genomes.</title>
        <authorList>
            <person name="Sun S."/>
            <person name="Zhou Y."/>
            <person name="Chen J."/>
            <person name="Shi J."/>
            <person name="Zhao H."/>
            <person name="Zhao H."/>
            <person name="Song W."/>
            <person name="Zhang M."/>
            <person name="Cui Y."/>
            <person name="Dong X."/>
            <person name="Liu H."/>
            <person name="Ma X."/>
            <person name="Jiao Y."/>
            <person name="Wang B."/>
            <person name="Wei X."/>
            <person name="Stein J.C."/>
            <person name="Glaubitz J.C."/>
            <person name="Lu F."/>
            <person name="Yu G."/>
            <person name="Liang C."/>
            <person name="Fengler K."/>
            <person name="Li B."/>
            <person name="Rafalski A."/>
            <person name="Schnable P.S."/>
            <person name="Ware D.H."/>
            <person name="Buckler E.S."/>
            <person name="Lai J."/>
        </authorList>
    </citation>
    <scope>NUCLEOTIDE SEQUENCE [LARGE SCALE GENOMIC DNA]</scope>
    <source>
        <strain evidence="3">cv. Missouri 17</strain>
        <tissue evidence="2">Seedling</tissue>
    </source>
</reference>
<dbReference type="ExpressionAtlas" id="A0A3L6DZG0">
    <property type="expression patterns" value="baseline and differential"/>
</dbReference>
<evidence type="ECO:0000313" key="3">
    <source>
        <dbReference type="Proteomes" id="UP000251960"/>
    </source>
</evidence>
<dbReference type="Gene3D" id="2.40.70.10">
    <property type="entry name" value="Acid Proteases"/>
    <property type="match status" value="1"/>
</dbReference>
<dbReference type="Gene3D" id="1.10.3970.10">
    <property type="entry name" value="BSD domain"/>
    <property type="match status" value="1"/>
</dbReference>
<evidence type="ECO:0000256" key="1">
    <source>
        <dbReference type="SAM" id="MobiDB-lite"/>
    </source>
</evidence>
<dbReference type="InterPro" id="IPR051494">
    <property type="entry name" value="BSD_domain-containing"/>
</dbReference>
<dbReference type="SUPFAM" id="SSF140383">
    <property type="entry name" value="BSD domain-like"/>
    <property type="match status" value="1"/>
</dbReference>
<sequence>MPLLASASSSPPTPEPRAPLELRRVIPSFPPEPRRSVCEEEDDSPEPVLICLGTLAVAGFVRNCTLLSVLRLHPISTALPLLGSGGDGCGGGGTGWGKLRRRVKLRGPGLSPSARSLTTSVPPPLGSSRMPTRPSGPLKLTVLMVTVPLAPPTTLFPVRPSASLPTKKYTRFEAQVLALRADPATFTVEPEDSEGFGKWSALFSIDEMKEQIETVLHESPELESFVERLVPSVVDFTLLHVSTVKSTILEVGNIELFELNEVISSFLRIMLFFCILSSVVLPKNEKPITESGDEISYEGAKAKHPISLLLGLRRRSTAHVKFGPSHHERKESIGAPIKLDVEAHAHIQKHSKLSEKVKEQQEKCSITLGQSSELEKLVVSSPKASTNPLNISLTMEGGSVFPINDPIITITDTISNPMAYCLAAMKSEGVNLIGENFMSGLKVVFDRERNVLGWKNFDCYSVGNSRSNLLVNSNPSCVPPRPALGPNSYTPEATKGASPNGTQSRGMDLPRKFPDTRTIFIWHNTLTLSLMRDLAKELALGGGRMT</sequence>
<dbReference type="PANTHER" id="PTHR16019:SF15">
    <property type="entry name" value="OS01G0273300 PROTEIN"/>
    <property type="match status" value="1"/>
</dbReference>
<name>A0A3L6DZG0_MAIZE</name>
<dbReference type="PANTHER" id="PTHR16019">
    <property type="entry name" value="SYNAPSE-ASSOCIATED PROTEIN"/>
    <property type="match status" value="1"/>
</dbReference>
<organism evidence="2 3">
    <name type="scientific">Zea mays</name>
    <name type="common">Maize</name>
    <dbReference type="NCBI Taxonomy" id="4577"/>
    <lineage>
        <taxon>Eukaryota</taxon>
        <taxon>Viridiplantae</taxon>
        <taxon>Streptophyta</taxon>
        <taxon>Embryophyta</taxon>
        <taxon>Tracheophyta</taxon>
        <taxon>Spermatophyta</taxon>
        <taxon>Magnoliopsida</taxon>
        <taxon>Liliopsida</taxon>
        <taxon>Poales</taxon>
        <taxon>Poaceae</taxon>
        <taxon>PACMAD clade</taxon>
        <taxon>Panicoideae</taxon>
        <taxon>Andropogonodae</taxon>
        <taxon>Andropogoneae</taxon>
        <taxon>Tripsacinae</taxon>
        <taxon>Zea</taxon>
    </lineage>
</organism>
<feature type="region of interest" description="Disordered" evidence="1">
    <location>
        <begin position="1"/>
        <end position="25"/>
    </location>
</feature>